<organism evidence="4 5">
    <name type="scientific">Rheinheimera tangshanensis</name>
    <dbReference type="NCBI Taxonomy" id="400153"/>
    <lineage>
        <taxon>Bacteria</taxon>
        <taxon>Pseudomonadati</taxon>
        <taxon>Pseudomonadota</taxon>
        <taxon>Gammaproteobacteria</taxon>
        <taxon>Chromatiales</taxon>
        <taxon>Chromatiaceae</taxon>
        <taxon>Rheinheimera</taxon>
    </lineage>
</organism>
<dbReference type="CDD" id="cd07813">
    <property type="entry name" value="COQ10p_like"/>
    <property type="match status" value="1"/>
</dbReference>
<keyword evidence="2" id="KW-1277">Toxin-antitoxin system</keyword>
<dbReference type="GO" id="GO:0048039">
    <property type="term" value="F:ubiquinone binding"/>
    <property type="evidence" value="ECO:0007669"/>
    <property type="project" value="InterPro"/>
</dbReference>
<dbReference type="EMBL" id="VRLR01000001">
    <property type="protein sequence ID" value="TXK82840.1"/>
    <property type="molecule type" value="Genomic_DNA"/>
</dbReference>
<evidence type="ECO:0000256" key="2">
    <source>
        <dbReference type="ARBA" id="ARBA00022649"/>
    </source>
</evidence>
<keyword evidence="5" id="KW-1185">Reference proteome</keyword>
<dbReference type="PANTHER" id="PTHR12901:SF10">
    <property type="entry name" value="COENZYME Q-BINDING PROTEIN COQ10, MITOCHONDRIAL"/>
    <property type="match status" value="1"/>
</dbReference>
<dbReference type="SUPFAM" id="SSF55961">
    <property type="entry name" value="Bet v1-like"/>
    <property type="match status" value="1"/>
</dbReference>
<dbReference type="RefSeq" id="WP_053425306.1">
    <property type="nucleotide sequence ID" value="NZ_BAAAGC010000002.1"/>
</dbReference>
<reference evidence="4 5" key="1">
    <citation type="submission" date="2019-08" db="EMBL/GenBank/DDBJ databases">
        <title>Draft genome analysis of Rheinheimera tangshanensis isolated from the roots of fresh rice plants (Oryza sativa).</title>
        <authorList>
            <person name="Yu Q."/>
            <person name="Qi Y."/>
            <person name="Zhang H."/>
            <person name="Pu J."/>
        </authorList>
    </citation>
    <scope>NUCLEOTIDE SEQUENCE [LARGE SCALE GENOMIC DNA]</scope>
    <source>
        <strain evidence="4 5">JA3-B52</strain>
    </source>
</reference>
<dbReference type="Proteomes" id="UP000321814">
    <property type="component" value="Unassembled WGS sequence"/>
</dbReference>
<proteinExistence type="inferred from homology"/>
<dbReference type="Pfam" id="PF03364">
    <property type="entry name" value="Polyketide_cyc"/>
    <property type="match status" value="1"/>
</dbReference>
<dbReference type="OrthoDB" id="9804759at2"/>
<comment type="caution">
    <text evidence="4">The sequence shown here is derived from an EMBL/GenBank/DDBJ whole genome shotgun (WGS) entry which is preliminary data.</text>
</comment>
<dbReference type="AlphaFoldDB" id="A0A5C8M5X7"/>
<dbReference type="InterPro" id="IPR005031">
    <property type="entry name" value="COQ10_START"/>
</dbReference>
<dbReference type="PANTHER" id="PTHR12901">
    <property type="entry name" value="SPERM PROTEIN HOMOLOG"/>
    <property type="match status" value="1"/>
</dbReference>
<sequence>MPQIERSALVFYSARQMFELVNDVPRYPEFLPGCAKAQILQQSADQMLAKLQVKKAGISQEFTTRNTLVTNSQIQMQLESGPFKALSGGWTFVPLSDEACKVVLSLDFEFSNKIVEFAFGKIFNELTAAMVGAFTQRAKQVYGEQHGGN</sequence>
<protein>
    <submittedName>
        <fullName evidence="4">Type II toxin-antitoxin system RatA family toxin</fullName>
    </submittedName>
</protein>
<gene>
    <name evidence="4" type="ORF">FU839_00675</name>
</gene>
<dbReference type="GO" id="GO:0045333">
    <property type="term" value="P:cellular respiration"/>
    <property type="evidence" value="ECO:0007669"/>
    <property type="project" value="InterPro"/>
</dbReference>
<evidence type="ECO:0000259" key="3">
    <source>
        <dbReference type="Pfam" id="PF03364"/>
    </source>
</evidence>
<name>A0A5C8M5X7_9GAMM</name>
<feature type="domain" description="Coenzyme Q-binding protein COQ10 START" evidence="3">
    <location>
        <begin position="12"/>
        <end position="135"/>
    </location>
</feature>
<dbReference type="InterPro" id="IPR023393">
    <property type="entry name" value="START-like_dom_sf"/>
</dbReference>
<evidence type="ECO:0000256" key="1">
    <source>
        <dbReference type="ARBA" id="ARBA00008918"/>
    </source>
</evidence>
<evidence type="ECO:0000313" key="5">
    <source>
        <dbReference type="Proteomes" id="UP000321814"/>
    </source>
</evidence>
<accession>A0A5C8M5X7</accession>
<dbReference type="Gene3D" id="3.30.530.20">
    <property type="match status" value="1"/>
</dbReference>
<dbReference type="InterPro" id="IPR044996">
    <property type="entry name" value="COQ10-like"/>
</dbReference>
<evidence type="ECO:0000313" key="4">
    <source>
        <dbReference type="EMBL" id="TXK82840.1"/>
    </source>
</evidence>
<comment type="similarity">
    <text evidence="1">Belongs to the ribosome association toxin RatA family.</text>
</comment>